<dbReference type="InterPro" id="IPR026888">
    <property type="entry name" value="AcetylCoA_hyd_C"/>
</dbReference>
<dbReference type="NCBIfam" id="TIGR03458">
    <property type="entry name" value="YgfH_subfam"/>
    <property type="match status" value="1"/>
</dbReference>
<dbReference type="Gene3D" id="3.30.750.70">
    <property type="entry name" value="4-hydroxybutyrate coenzyme like domains"/>
    <property type="match status" value="1"/>
</dbReference>
<dbReference type="Pfam" id="PF02550">
    <property type="entry name" value="AcetylCoA_hydro"/>
    <property type="match status" value="1"/>
</dbReference>
<dbReference type="AlphaFoldDB" id="A0A177LFF9"/>
<proteinExistence type="inferred from homology"/>
<protein>
    <submittedName>
        <fullName evidence="6">Succinyl-CoA:acetate CoA-transferase</fullName>
    </submittedName>
</protein>
<dbReference type="GeneID" id="89531339"/>
<evidence type="ECO:0000259" key="4">
    <source>
        <dbReference type="Pfam" id="PF02550"/>
    </source>
</evidence>
<keyword evidence="6" id="KW-0808">Transferase</keyword>
<feature type="domain" description="Acetyl-CoA hydrolase/transferase N-terminal" evidence="4">
    <location>
        <begin position="24"/>
        <end position="232"/>
    </location>
</feature>
<dbReference type="Gene3D" id="3.40.1080.20">
    <property type="entry name" value="Acetyl-CoA hydrolase/transferase C-terminal domain"/>
    <property type="match status" value="1"/>
</dbReference>
<feature type="binding site" evidence="3">
    <location>
        <position position="420"/>
    </location>
    <ligand>
        <name>CoA</name>
        <dbReference type="ChEBI" id="CHEBI:57287"/>
    </ligand>
</feature>
<feature type="binding site" evidence="3">
    <location>
        <position position="400"/>
    </location>
    <ligand>
        <name>CoA</name>
        <dbReference type="ChEBI" id="CHEBI:57287"/>
    </ligand>
</feature>
<dbReference type="PANTHER" id="PTHR43609">
    <property type="entry name" value="ACETYL-COA HYDROLASE"/>
    <property type="match status" value="1"/>
</dbReference>
<dbReference type="PANTHER" id="PTHR43609:SF1">
    <property type="entry name" value="ACETYL-COA HYDROLASE"/>
    <property type="match status" value="1"/>
</dbReference>
<evidence type="ECO:0000256" key="3">
    <source>
        <dbReference type="PIRSR" id="PIRSR617821-2"/>
    </source>
</evidence>
<dbReference type="OrthoDB" id="9801795at2"/>
<gene>
    <name evidence="6" type="ORF">EDD19_104150</name>
</gene>
<dbReference type="InterPro" id="IPR046433">
    <property type="entry name" value="ActCoA_hydro"/>
</dbReference>
<evidence type="ECO:0000313" key="6">
    <source>
        <dbReference type="EMBL" id="TCW25431.1"/>
    </source>
</evidence>
<feature type="binding site" evidence="3">
    <location>
        <begin position="281"/>
        <end position="285"/>
    </location>
    <ligand>
        <name>CoA</name>
        <dbReference type="ChEBI" id="CHEBI:57287"/>
    </ligand>
</feature>
<feature type="domain" description="Acetyl-CoA hydrolase/transferase C-terminal" evidence="5">
    <location>
        <begin position="335"/>
        <end position="481"/>
    </location>
</feature>
<dbReference type="Proteomes" id="UP000295805">
    <property type="component" value="Unassembled WGS sequence"/>
</dbReference>
<dbReference type="SUPFAM" id="SSF100950">
    <property type="entry name" value="NagB/RpiA/CoA transferase-like"/>
    <property type="match status" value="2"/>
</dbReference>
<dbReference type="InterPro" id="IPR003702">
    <property type="entry name" value="ActCoA_hydro_N"/>
</dbReference>
<evidence type="ECO:0000313" key="7">
    <source>
        <dbReference type="Proteomes" id="UP000295805"/>
    </source>
</evidence>
<dbReference type="Pfam" id="PF13336">
    <property type="entry name" value="AcetylCoA_hyd_C"/>
    <property type="match status" value="1"/>
</dbReference>
<dbReference type="InterPro" id="IPR038460">
    <property type="entry name" value="AcetylCoA_hyd_C_sf"/>
</dbReference>
<dbReference type="Gene3D" id="3.40.1080.10">
    <property type="entry name" value="Glutaconate Coenzyme A-transferase"/>
    <property type="match status" value="1"/>
</dbReference>
<sequence length="516" mass="55785">MRSAVQQSGTTFDPARIRHPHFRDLVTDAATAVSRIEDGDTVAISGFASAGTPKAFAPALAERMRAVRAAGGRLRVNLLTGASVSNEAEAMLAEVDGVDLRMPYQSEPTARRAINEGRVDYVDIHLSHVAQQVWEGYYGNVDVAVVEVAAVTDDGKLVPAMSVGNNKTWLDVADKVILEVNSWVPLGVEGMHDVYYGTALPPERRPIMLTRPDDRIGQAHLEVDPAKVIAVVPTDRQDSASALTEPDEISRAIAGHVVEFFRHEVERGRMPAGSLLPLQAGIGNVANAVLSGLEAGPFENLTCYSEVIQDSMLRLIREGKVAHASATSLALSQAGLEELVDNIDLYRDHITLRPQEISNHPEIVRRLGIIGMNGMLEADVYGNVNSTHVCGTRIMNGIGGSGDFTRNGYVSMFLSPSTAKGGAVSAIVPMIPHVDHTEHDVQVIVTEHGLADLRGLSPRKRARLVVDNCADPAYRPLLHDYLDRANARPDAGNTPHMLEEAFSFHTRFAATGSMLE</sequence>
<dbReference type="GO" id="GO:0006083">
    <property type="term" value="P:acetate metabolic process"/>
    <property type="evidence" value="ECO:0007669"/>
    <property type="project" value="InterPro"/>
</dbReference>
<evidence type="ECO:0000256" key="2">
    <source>
        <dbReference type="PIRSR" id="PIRSR617821-1"/>
    </source>
</evidence>
<name>A0A177LFF9_9ACTN</name>
<dbReference type="GO" id="GO:0006084">
    <property type="term" value="P:acetyl-CoA metabolic process"/>
    <property type="evidence" value="ECO:0007669"/>
    <property type="project" value="InterPro"/>
</dbReference>
<dbReference type="InterPro" id="IPR017821">
    <property type="entry name" value="Succinate_CoA_transferase"/>
</dbReference>
<dbReference type="RefSeq" id="WP_063971869.1">
    <property type="nucleotide sequence ID" value="NZ_CP143053.1"/>
</dbReference>
<evidence type="ECO:0000256" key="1">
    <source>
        <dbReference type="ARBA" id="ARBA00009632"/>
    </source>
</evidence>
<reference evidence="6 7" key="1">
    <citation type="submission" date="2019-03" db="EMBL/GenBank/DDBJ databases">
        <title>Root nodule microbial communities of legume samples collected from USA, Mexico and Botswana.</title>
        <authorList>
            <person name="Hirsch A."/>
        </authorList>
    </citation>
    <scope>NUCLEOTIDE SEQUENCE [LARGE SCALE GENOMIC DNA]</scope>
    <source>
        <strain evidence="6 7">55</strain>
    </source>
</reference>
<accession>A0A177LFF9</accession>
<dbReference type="InterPro" id="IPR037171">
    <property type="entry name" value="NagB/RpiA_transferase-like"/>
</dbReference>
<comment type="similarity">
    <text evidence="1">Belongs to the acetyl-CoA hydrolase/transferase family.</text>
</comment>
<comment type="caution">
    <text evidence="6">The sequence shown here is derived from an EMBL/GenBank/DDBJ whole genome shotgun (WGS) entry which is preliminary data.</text>
</comment>
<organism evidence="6 7">
    <name type="scientific">Dietzia cinnamea</name>
    <dbReference type="NCBI Taxonomy" id="321318"/>
    <lineage>
        <taxon>Bacteria</taxon>
        <taxon>Bacillati</taxon>
        <taxon>Actinomycetota</taxon>
        <taxon>Actinomycetes</taxon>
        <taxon>Mycobacteriales</taxon>
        <taxon>Dietziaceae</taxon>
        <taxon>Dietzia</taxon>
    </lineage>
</organism>
<dbReference type="EMBL" id="SMCX01000004">
    <property type="protein sequence ID" value="TCW25431.1"/>
    <property type="molecule type" value="Genomic_DNA"/>
</dbReference>
<dbReference type="GO" id="GO:0003986">
    <property type="term" value="F:acetyl-CoA hydrolase activity"/>
    <property type="evidence" value="ECO:0007669"/>
    <property type="project" value="TreeGrafter"/>
</dbReference>
<dbReference type="GO" id="GO:0008775">
    <property type="term" value="F:acetate CoA-transferase activity"/>
    <property type="evidence" value="ECO:0007669"/>
    <property type="project" value="InterPro"/>
</dbReference>
<feature type="active site" description="5-glutamyl coenzyme A thioester intermediate" evidence="2">
    <location>
        <position position="306"/>
    </location>
</feature>
<feature type="binding site" evidence="3">
    <location>
        <position position="396"/>
    </location>
    <ligand>
        <name>CoA</name>
        <dbReference type="ChEBI" id="CHEBI:57287"/>
    </ligand>
</feature>
<evidence type="ECO:0000259" key="5">
    <source>
        <dbReference type="Pfam" id="PF13336"/>
    </source>
</evidence>
<dbReference type="FunFam" id="3.40.1080.20:FF:000001">
    <property type="entry name" value="Acetyl-CoA hydrolase Ach1"/>
    <property type="match status" value="1"/>
</dbReference>